<feature type="domain" description="Ig-like" evidence="11">
    <location>
        <begin position="1855"/>
        <end position="1944"/>
    </location>
</feature>
<feature type="compositionally biased region" description="Basic and acidic residues" evidence="10">
    <location>
        <begin position="3209"/>
        <end position="3234"/>
    </location>
</feature>
<evidence type="ECO:0000256" key="4">
    <source>
        <dbReference type="ARBA" id="ARBA00022737"/>
    </source>
</evidence>
<feature type="region of interest" description="Disordered" evidence="10">
    <location>
        <begin position="374"/>
        <end position="399"/>
    </location>
</feature>
<feature type="compositionally biased region" description="Basic and acidic residues" evidence="10">
    <location>
        <begin position="376"/>
        <end position="399"/>
    </location>
</feature>
<dbReference type="SMART" id="SM00408">
    <property type="entry name" value="IGc2"/>
    <property type="match status" value="9"/>
</dbReference>
<feature type="compositionally biased region" description="Polar residues" evidence="10">
    <location>
        <begin position="3731"/>
        <end position="3745"/>
    </location>
</feature>
<evidence type="ECO:0000256" key="9">
    <source>
        <dbReference type="SAM" id="Coils"/>
    </source>
</evidence>
<dbReference type="FunFam" id="2.60.40.10:FF:000519">
    <property type="entry name" value="Muscle M-line assembly protein unc-89"/>
    <property type="match status" value="1"/>
</dbReference>
<comment type="subcellular location">
    <subcellularLocation>
        <location evidence="8">Cytoplasm</location>
        <location evidence="8">Myofibril</location>
        <location evidence="8">Sarcomere</location>
        <location evidence="8">M line</location>
    </subcellularLocation>
</comment>
<dbReference type="GO" id="GO:0019899">
    <property type="term" value="F:enzyme binding"/>
    <property type="evidence" value="ECO:0007669"/>
    <property type="project" value="UniProtKB-ARBA"/>
</dbReference>
<feature type="compositionally biased region" description="Basic and acidic residues" evidence="10">
    <location>
        <begin position="3060"/>
        <end position="3072"/>
    </location>
</feature>
<keyword evidence="6" id="KW-0514">Muscle protein</keyword>
<feature type="compositionally biased region" description="Low complexity" evidence="10">
    <location>
        <begin position="3748"/>
        <end position="3762"/>
    </location>
</feature>
<dbReference type="FunFam" id="2.60.40.10:FF:000107">
    <property type="entry name" value="Myosin, light chain kinase a"/>
    <property type="match status" value="1"/>
</dbReference>
<feature type="coiled-coil region" evidence="9">
    <location>
        <begin position="1261"/>
        <end position="1312"/>
    </location>
</feature>
<keyword evidence="5" id="KW-1015">Disulfide bond</keyword>
<feature type="compositionally biased region" description="Basic and acidic residues" evidence="10">
    <location>
        <begin position="3703"/>
        <end position="3719"/>
    </location>
</feature>
<dbReference type="SMART" id="SM00150">
    <property type="entry name" value="SPEC"/>
    <property type="match status" value="5"/>
</dbReference>
<feature type="region of interest" description="Disordered" evidence="10">
    <location>
        <begin position="2411"/>
        <end position="2500"/>
    </location>
</feature>
<feature type="compositionally biased region" description="Basic and acidic residues" evidence="10">
    <location>
        <begin position="4257"/>
        <end position="4267"/>
    </location>
</feature>
<feature type="compositionally biased region" description="Basic and acidic residues" evidence="10">
    <location>
        <begin position="3897"/>
        <end position="3912"/>
    </location>
</feature>
<dbReference type="EMBL" id="JAWNGG020000018">
    <property type="protein sequence ID" value="KAK9308718.1"/>
    <property type="molecule type" value="Genomic_DNA"/>
</dbReference>
<feature type="domain" description="Ig-like" evidence="11">
    <location>
        <begin position="2649"/>
        <end position="2739"/>
    </location>
</feature>
<dbReference type="InterPro" id="IPR003599">
    <property type="entry name" value="Ig_sub"/>
</dbReference>
<feature type="region of interest" description="Disordered" evidence="10">
    <location>
        <begin position="3100"/>
        <end position="3139"/>
    </location>
</feature>
<feature type="compositionally biased region" description="Basic and acidic residues" evidence="10">
    <location>
        <begin position="3272"/>
        <end position="3288"/>
    </location>
</feature>
<feature type="compositionally biased region" description="Pro residues" evidence="10">
    <location>
        <begin position="3470"/>
        <end position="3481"/>
    </location>
</feature>
<feature type="compositionally biased region" description="Low complexity" evidence="10">
    <location>
        <begin position="3687"/>
        <end position="3699"/>
    </location>
</feature>
<feature type="region of interest" description="Disordered" evidence="10">
    <location>
        <begin position="2524"/>
        <end position="2553"/>
    </location>
</feature>
<feature type="compositionally biased region" description="Basic and acidic residues" evidence="10">
    <location>
        <begin position="154"/>
        <end position="189"/>
    </location>
</feature>
<feature type="compositionally biased region" description="Pro residues" evidence="10">
    <location>
        <begin position="3101"/>
        <end position="3124"/>
    </location>
</feature>
<evidence type="ECO:0000256" key="3">
    <source>
        <dbReference type="ARBA" id="ARBA00022490"/>
    </source>
</evidence>
<dbReference type="FunFam" id="2.60.40.10:FF:000849">
    <property type="entry name" value="Uncharacterized protein, isoform F"/>
    <property type="match status" value="1"/>
</dbReference>
<dbReference type="FunFam" id="2.60.40.10:FF:000632">
    <property type="entry name" value="Uncharacterized protein, isoform B"/>
    <property type="match status" value="1"/>
</dbReference>
<dbReference type="InterPro" id="IPR003598">
    <property type="entry name" value="Ig_sub2"/>
</dbReference>
<feature type="compositionally biased region" description="Basic and acidic residues" evidence="10">
    <location>
        <begin position="3125"/>
        <end position="3139"/>
    </location>
</feature>
<feature type="compositionally biased region" description="Polar residues" evidence="10">
    <location>
        <begin position="2778"/>
        <end position="2791"/>
    </location>
</feature>
<evidence type="ECO:0000256" key="1">
    <source>
        <dbReference type="ARBA" id="ARBA00006692"/>
    </source>
</evidence>
<evidence type="ECO:0000256" key="6">
    <source>
        <dbReference type="ARBA" id="ARBA00023179"/>
    </source>
</evidence>
<keyword evidence="7" id="KW-0393">Immunoglobulin domain</keyword>
<dbReference type="PANTHER" id="PTHR47633">
    <property type="entry name" value="IMMUNOGLOBULIN"/>
    <property type="match status" value="1"/>
</dbReference>
<feature type="domain" description="Ig-like" evidence="11">
    <location>
        <begin position="2554"/>
        <end position="2642"/>
    </location>
</feature>
<dbReference type="PROSITE" id="PS50835">
    <property type="entry name" value="IG_LIKE"/>
    <property type="match status" value="9"/>
</dbReference>
<feature type="region of interest" description="Disordered" evidence="10">
    <location>
        <begin position="2821"/>
        <end position="2844"/>
    </location>
</feature>
<feature type="region of interest" description="Disordered" evidence="10">
    <location>
        <begin position="4117"/>
        <end position="4157"/>
    </location>
</feature>
<feature type="region of interest" description="Disordered" evidence="10">
    <location>
        <begin position="3043"/>
        <end position="3072"/>
    </location>
</feature>
<keyword evidence="3" id="KW-0963">Cytoplasm</keyword>
<feature type="compositionally biased region" description="Basic and acidic residues" evidence="10">
    <location>
        <begin position="3966"/>
        <end position="3978"/>
    </location>
</feature>
<dbReference type="GO" id="GO:0045989">
    <property type="term" value="P:positive regulation of striated muscle contraction"/>
    <property type="evidence" value="ECO:0007669"/>
    <property type="project" value="UniProtKB-ARBA"/>
</dbReference>
<feature type="compositionally biased region" description="Basic and acidic residues" evidence="10">
    <location>
        <begin position="3577"/>
        <end position="3586"/>
    </location>
</feature>
<feature type="region of interest" description="Disordered" evidence="10">
    <location>
        <begin position="2767"/>
        <end position="2809"/>
    </location>
</feature>
<reference evidence="12 13" key="1">
    <citation type="submission" date="2024-05" db="EMBL/GenBank/DDBJ databases">
        <title>The nuclear and mitochondrial genome assemblies of Tetragonisca angustula (Apidae: Meliponini), a tiny yet remarkable pollinator in the Neotropics.</title>
        <authorList>
            <person name="Ferrari R."/>
            <person name="Ricardo P.C."/>
            <person name="Dias F.C."/>
            <person name="Araujo N.S."/>
            <person name="Soares D.O."/>
            <person name="Zhou Q.-S."/>
            <person name="Zhu C.-D."/>
            <person name="Coutinho L."/>
            <person name="Airas M.C."/>
            <person name="Batista T.M."/>
        </authorList>
    </citation>
    <scope>NUCLEOTIDE SEQUENCE [LARGE SCALE GENOMIC DNA]</scope>
    <source>
        <strain evidence="12">ASF017062</strain>
        <tissue evidence="12">Abdomen</tissue>
    </source>
</reference>
<feature type="compositionally biased region" description="Polar residues" evidence="10">
    <location>
        <begin position="4184"/>
        <end position="4196"/>
    </location>
</feature>
<dbReference type="GO" id="GO:0060298">
    <property type="term" value="P:positive regulation of sarcomere organization"/>
    <property type="evidence" value="ECO:0007669"/>
    <property type="project" value="UniProtKB-ARBA"/>
</dbReference>
<evidence type="ECO:0000256" key="5">
    <source>
        <dbReference type="ARBA" id="ARBA00023157"/>
    </source>
</evidence>
<feature type="region of interest" description="Disordered" evidence="10">
    <location>
        <begin position="3893"/>
        <end position="3912"/>
    </location>
</feature>
<feature type="domain" description="Ig-like" evidence="11">
    <location>
        <begin position="1755"/>
        <end position="1843"/>
    </location>
</feature>
<comment type="caution">
    <text evidence="12">The sequence shown here is derived from an EMBL/GenBank/DDBJ whole genome shotgun (WGS) entry which is preliminary data.</text>
</comment>
<feature type="compositionally biased region" description="Low complexity" evidence="10">
    <location>
        <begin position="2443"/>
        <end position="2454"/>
    </location>
</feature>
<evidence type="ECO:0000256" key="7">
    <source>
        <dbReference type="ARBA" id="ARBA00023319"/>
    </source>
</evidence>
<feature type="compositionally biased region" description="Polar residues" evidence="10">
    <location>
        <begin position="4312"/>
        <end position="4332"/>
    </location>
</feature>
<keyword evidence="4" id="KW-0677">Repeat</keyword>
<feature type="region of interest" description="Disordered" evidence="10">
    <location>
        <begin position="1666"/>
        <end position="1693"/>
    </location>
</feature>
<dbReference type="SMART" id="SM00409">
    <property type="entry name" value="IG"/>
    <property type="match status" value="9"/>
</dbReference>
<proteinExistence type="inferred from homology"/>
<dbReference type="GO" id="GO:0040017">
    <property type="term" value="P:positive regulation of locomotion"/>
    <property type="evidence" value="ECO:0007669"/>
    <property type="project" value="UniProtKB-ARBA"/>
</dbReference>
<comment type="similarity">
    <text evidence="1">Belongs to the protein kinase superfamily. CAMK Ser/Thr protein kinase family.</text>
</comment>
<dbReference type="SUPFAM" id="SSF46966">
    <property type="entry name" value="Spectrin repeat"/>
    <property type="match status" value="4"/>
</dbReference>
<dbReference type="GO" id="GO:0031430">
    <property type="term" value="C:M band"/>
    <property type="evidence" value="ECO:0007669"/>
    <property type="project" value="UniProtKB-SubCell"/>
</dbReference>
<dbReference type="InterPro" id="IPR013783">
    <property type="entry name" value="Ig-like_fold"/>
</dbReference>
<gene>
    <name evidence="12" type="ORF">QLX08_001435</name>
</gene>
<feature type="compositionally biased region" description="Basic and acidic residues" evidence="10">
    <location>
        <begin position="3525"/>
        <end position="3536"/>
    </location>
</feature>
<feature type="domain" description="Ig-like" evidence="11">
    <location>
        <begin position="2294"/>
        <end position="2381"/>
    </location>
</feature>
<feature type="region of interest" description="Disordered" evidence="10">
    <location>
        <begin position="3926"/>
        <end position="4079"/>
    </location>
</feature>
<dbReference type="GO" id="GO:0008104">
    <property type="term" value="P:intracellular protein localization"/>
    <property type="evidence" value="ECO:0007669"/>
    <property type="project" value="UniProtKB-ARBA"/>
</dbReference>
<dbReference type="InterPro" id="IPR058157">
    <property type="entry name" value="Spectrin_met"/>
</dbReference>
<keyword evidence="9" id="KW-0175">Coiled coil</keyword>
<organism evidence="12 13">
    <name type="scientific">Tetragonisca angustula</name>
    <dbReference type="NCBI Taxonomy" id="166442"/>
    <lineage>
        <taxon>Eukaryota</taxon>
        <taxon>Metazoa</taxon>
        <taxon>Ecdysozoa</taxon>
        <taxon>Arthropoda</taxon>
        <taxon>Hexapoda</taxon>
        <taxon>Insecta</taxon>
        <taxon>Pterygota</taxon>
        <taxon>Neoptera</taxon>
        <taxon>Endopterygota</taxon>
        <taxon>Hymenoptera</taxon>
        <taxon>Apocrita</taxon>
        <taxon>Aculeata</taxon>
        <taxon>Apoidea</taxon>
        <taxon>Anthophila</taxon>
        <taxon>Apidae</taxon>
        <taxon>Tetragonisca</taxon>
    </lineage>
</organism>
<dbReference type="SUPFAM" id="SSF48726">
    <property type="entry name" value="Immunoglobulin"/>
    <property type="match status" value="9"/>
</dbReference>
<feature type="compositionally biased region" description="Basic and acidic residues" evidence="10">
    <location>
        <begin position="276"/>
        <end position="298"/>
    </location>
</feature>
<feature type="domain" description="Ig-like" evidence="11">
    <location>
        <begin position="2067"/>
        <end position="2155"/>
    </location>
</feature>
<feature type="region of interest" description="Disordered" evidence="10">
    <location>
        <begin position="3416"/>
        <end position="3879"/>
    </location>
</feature>
<dbReference type="Gene3D" id="2.60.40.10">
    <property type="entry name" value="Immunoglobulins"/>
    <property type="match status" value="9"/>
</dbReference>
<feature type="region of interest" description="Disordered" evidence="10">
    <location>
        <begin position="435"/>
        <end position="454"/>
    </location>
</feature>
<dbReference type="InterPro" id="IPR013098">
    <property type="entry name" value="Ig_I-set"/>
</dbReference>
<dbReference type="InterPro" id="IPR036179">
    <property type="entry name" value="Ig-like_dom_sf"/>
</dbReference>
<feature type="region of interest" description="Disordered" evidence="10">
    <location>
        <begin position="4181"/>
        <end position="4332"/>
    </location>
</feature>
<feature type="compositionally biased region" description="Basic and acidic residues" evidence="10">
    <location>
        <begin position="487"/>
        <end position="496"/>
    </location>
</feature>
<evidence type="ECO:0000313" key="13">
    <source>
        <dbReference type="Proteomes" id="UP001432146"/>
    </source>
</evidence>
<accession>A0AAW1AFT7</accession>
<keyword evidence="2" id="KW-0728">SH3 domain</keyword>
<dbReference type="FunFam" id="2.60.40.10:FF:000345">
    <property type="entry name" value="Muscle M-line assembly protein unc-89"/>
    <property type="match status" value="1"/>
</dbReference>
<evidence type="ECO:0000259" key="11">
    <source>
        <dbReference type="PROSITE" id="PS50835"/>
    </source>
</evidence>
<dbReference type="GO" id="GO:0045214">
    <property type="term" value="P:sarcomere organization"/>
    <property type="evidence" value="ECO:0007669"/>
    <property type="project" value="UniProtKB-ARBA"/>
</dbReference>
<feature type="domain" description="Ig-like" evidence="11">
    <location>
        <begin position="2182"/>
        <end position="2271"/>
    </location>
</feature>
<dbReference type="FunFam" id="2.60.40.10:FF:001151">
    <property type="entry name" value="Uncharacterized protein, isoform F"/>
    <property type="match status" value="1"/>
</dbReference>
<dbReference type="Gene3D" id="1.20.58.60">
    <property type="match status" value="4"/>
</dbReference>
<dbReference type="FunFam" id="2.60.40.10:FF:000425">
    <property type="entry name" value="Myosin light chain kinase"/>
    <property type="match status" value="2"/>
</dbReference>
<feature type="domain" description="Ig-like" evidence="11">
    <location>
        <begin position="4355"/>
        <end position="4443"/>
    </location>
</feature>
<protein>
    <recommendedName>
        <fullName evidence="11">Ig-like domain-containing protein</fullName>
    </recommendedName>
</protein>
<dbReference type="InterPro" id="IPR018159">
    <property type="entry name" value="Spectrin/alpha-actinin"/>
</dbReference>
<feature type="compositionally biased region" description="Basic and acidic residues" evidence="10">
    <location>
        <begin position="2411"/>
        <end position="2432"/>
    </location>
</feature>
<dbReference type="FunFam" id="2.60.40.10:FF:000779">
    <property type="entry name" value="Titin b"/>
    <property type="match status" value="1"/>
</dbReference>
<sequence length="4455" mass="498461">MSETEDASGKGSNLTAIEAISARLAEVTRLAEKLDARLCEAGARTRPVPMSSSAMSSTSSLFSSSNLPITTSTPVPSQVQTISTSSIGITTPLISSSVSTVQLQPKCVSTILSSASTNEIASSKEKTSTPQSANGTISTGTVNGKAGSTAAESGKTEEKIVEGEDRREEGSKNANLDRTDDARTKEEVAEDVIEKSFDDSLAEDSNIEDYVTATERSITPTVRSRSESFVTSPECEDLAVPATVTSANDTWWNIEEPKSITATSAAVTSSTVKQMEATKEPERKMDSAKPEVSETNKEKQIEKLVSMEKKVEEKSGKIVKEVTETTTLRVSHDTRLGIASYKVISNTTQDHRENVDVKEIKDLERIVFPDVQTNGLHHETDSGCKSDSYSRRDELSTKTDDAERVIKFARICEISQESRTIPVQVSKDGTLSLKEHRRPRESCGTETTPTRVDENHEGQDFLDRARKRRVTRMVDGHDSMETTENSEGPREKESRTMVESNEDAPQQTTSPTTTTISTIAVQSGETRLVIALLQSGEWLRLKVLEVQPELTKLGATVKEATELSNAHDEVLLRLQSKQSPVEELLRQADQLISNQRPRAEVYAAMAETLGQAWRDVNELLERRKQILDSNVLFQCRAEECRESMRALEMACNDTLLPIEIEAVKNFLSKIHDLRKNMLEALMGALQEGKNLLDRLKEIANEGTLDSRPDRIKLEADHAVLQVEKWLEELHDRRRLIEASFRSRKTQLEQCLALALLATDLRDLEEILNDRIAALSSSCDQLGDSASSAELLLFELKKLQAEAKEFQDRSIKITKSTERLVSSGHFAGEQATEQAYAILGAAADYVNDLDQYESLLNRAVAFFNSARSAITKLDQLEIQLVTTEHPPYSTKLARFHAQTVATIEDVTAKPLAEGYALLDVTGRGAPGAEGVKRVVEELENRKIRLMERCTAHEKENLEISRIINTFLDKHDELRKWLMSIPEAFLQGHQDMGSDVPMAEDFCRLHRQLFDDLERRTDDVEHLEFEILPIRERLDEEQKLELQSKVEELKNSWSRTKELVASRIDLGSLYLQFHVVVEELTRETESIESELKRHTDVLDERKIELLGRRWKDLQPLYLKLTNTGKAFLDTAVKIDDPYLDVPRACICVQTLLEKFANRQLTMTESWEKWRTTIEILREKRIEHQRKVEESTRTMEWVSKFTEQLYPVITSQSSQTASILQDLAGSKHRILPELNKAVNELDSKIKGIDTLAREGEIQIDDEILKRLRQMHENLRTTARDYETLLESLISIFQSIKEVEHKIEQLNTHAQRVTSLKKLSEVETLFNELDAMKWTISDQQSQIKSKMQETIARIKQQEPSEAGARDIEKLKRAVDSLSTNLELFWSQTTTKIEEYRRTCTFAEDLERIEKELHDLNEHLKKVDAKIGENLQTAKATAASFVQFEKTVTILEERIETFIKTTEESISILTPQIVNDISFLRERWRNLKRKVEETKKRMNLSMEYFTLLEEAKEWNREGSKLLVVIARKATTVKTPKDSADLLQEIERYLKPGEEIQERRIEKLKELSTIVFGTDRLPQFNEVIVENRQMLDSFAVVSSELRTLAQNLKNAEDIQEKLRIEKQEADEKLQAAKMEMAAAEAAREEAENAKRIAERLAAETLEKATIEARRLREERKVEKSPAPPSFSVSAQTEKMESTDESFVKEMVTSATITKEIHILQKTEIEKTSQREPSPQKKIVTEEIREKSVEKVLKENVPPSVPEFTVPLHDATVQEGEKFTFQCNLVGQPTPEVVWYKDGISILNNPDYLTTYIHGVCTLTIEETFAEDSAKYTCRAFNIAGSAETSATLTVKEIAPEEQPSPPVFVKELIVSVAAEGSSHRMECIVEGNPLPTVQWFKNDVNIDNSPDYVITYNNGEAVLKFDEVFLEDKATYTCKAANRLGQASTSAFLDVEPAEFTTEKPYFVTPLSNAMGRAGQRVKLECEAKGNPMPTLTWYHDGKLVEETMNVKTQTDAGRTSLVIAEAFAKDAGCYAVVAKNQAGEATVSCNVSVKGRLPHETSDSELACSDMEPVVPKIQMPLKDLKVQEGLSVRLDCVIVGQPEPEVIWYHDDQPVKESADFQLLFQGDKCSLVIHEAFLDDAGVYKVVAINSGGEASSQCTLTVTPVTVPAKLDKTEREAEETLVAGSPPKFVKLPTDSLVAEGETAIFECAVIGEPKPELKWFSDSGEIAKSERILIQQKEDGTSILKISSTIPEDKGNYVVRAFNAHGEAKAFARLVVRSLGDFRRKEEFVQMEEKLIAPTFKEKFEDRRVSEGVSTKFECIVIGKPAPKIQWLFNDRPVHGKDFLVSVSGDRQVLTIPETGSTHVGTISCVAENAAGKAICSARLDIGGWQGEEAKKTEVAVTEKRVHDELVERLPADEMHAASTSDKHFSSEKTEDGGESQVLTKMSQTITESSTTHTTTKKEYVSSMTSSTLTKSGQEPSSVSVKTTIHSTAQSSSENGAPPVVQSYRVEEHEKIVQDQPGEIRQEKTVVVSQDEEGIKRDMKSAQISKPTRKSTAPRFVSPITGMIVDQGTDIILEGIIDGFPQPCIIWSKNGQELKTKDGMTITYAHNHVRLELKNVNVKDAGRYTCTASNEVGTASSTADLVVKKTIFPPVFGRRLQAQVVKRGDRVNMEVEITGTPEPTVTWFKDDVPIKERPPELRIKQQGNCYMLLIDKAEKEHAGKYMVRATNAGGEAQSIADFAVFEPTPDTMVEVHKTVIYENVQDKKVVQSDEKKSEVPSVKQSTTEHVTTTKIQPAPPLKTTPIVSSTTAAETIRTIEKLEEPGTKMSRSETISSTVESHQSQSKSEQKFHMRLEHKTPSIALEPKTGEKALSRETVEVKKIAEPKMVEEKIENENVETSTIAKKDALSFFESMTRETEATPRGPKEMIKLVDDANGHEVKVGKLTKNYERSTTFQEVKRPEQKPPELQATKKAVHEIFTKLEQGSAAARGVDNKLFDFPYEPYKPPTETKKTATEEAISSSLRVSKIESKVESKTESKSEILMEGFKLVPEPPPEIGYMPKPDELKKKRPDVSIKAKQLQESFDKTLSPIEAPVGGVKIFPTPSPKLSEPPPRVAPTFAVPPPPFDLEKKETTEEPCVKKDVHERKDYSFSFRAASPTRPLSSSSEFETRSHVSTDLSEYRCQSAASSHQEILRSASPRPSADALAMEKSWAKKCADSTRKSWPPHEDSGARFKQEWQTPGEDLRSTQKEVRREVEETEGGVKKTSVESSSTTERRSWSSKQESMEKVCSKRAPSPPKAQPIIYNAETIKVDHVVNKMEEKSLYEKYTSELDTTRSETSERIEEKYSKKWAGSDDLKAPSLVRSVEPPKRPVVQLYHLTPTTPTDQIVLEPGPPPEIGYIPAPVAKETKLEKMEKTFEVSLDRQPAKIPPGGIRTMPTVPAKREEPPALPPKDVRVTPPPIPAKTQTPVEPLEPFPFKPSPPTTAKTPPKAPPPPIPTKFVKVGASFTQESDYESDVDGLTKAKWRPYESDTEEPRYRRVQPPVPKQPVRPRSTEPEPLPPSKFEVPPATVGPPRPTIAKEEEEKIYKKTTTFKRQEKEVKEQQKHRQAQVQPPPQIELKPGSPPIYVQPAAKSPTPRSPPVRKPESPKFKVKTFQQESGYMADTDEPFQQRSSVQSVQKSFGKHESSSSVTSHAESRTSYQESRSEYFESKCYDSRQTKESFVASLAPSKQPVQPASVQQRSSFVEKSYASTASSPSRFSSTKETIYTTDQSQKKLETTKKILPPSPSPSKFVKGEFRESDYESDYDGRIPPLWKPRGYESDDQTFRSVKLAGPGKPKEPRAPLAEQISPREQRITPTKQKTVLLPGTPPEIAYAPPQPTYYEARSGVPFHNAIGTETKKTVRMDESTENSRRIVTVEQTSRVIKFGDQQPSADFKSFETPATGAQRHKTTFKVPTPTKFVQGSFRESDYESDIDTRIKPKWAPADSDTEEPRYRKVQPPSAKGPRSFSAPVRQEHVVSPMEFDTGPPIVKRQTSMTQLRDDSRTRKIDSQSVKAQREAGTRTQEDALKPGSPPEFGYISRSDVRKAANHVASRHMTDMTSSFKSKTEKFVSDIQSDLKQGKPILKHPADSRTSDGDEPRTYREETRHSEHGTKHIDPDTGLIYFKYDFGYEFGIVLPGEGKRTVSSTNRTIQGQRRASDIEVPIVHEFTTRKENGYAKRSSSTASSTRPAKSSEKFATSKTVKWEPTSESEFSESEDARNARKRQQDSGNAMGAPPSLVIPCSSPSSPSRWDHTTPSPLSLSPSLPSLSPRYSSATGPPSNVDSAGSPWPTTNGVASSKEVIQPYLDILPKKAPLFITPLRDIAVVSGQTARFECIVQAEPQPNILWSKDGRIIENSSCYEIHYRNGVCRLTIVRAFPEDAGTYACTATNSLGSTVTSAILQVPGNRRSVYAPI</sequence>
<feature type="compositionally biased region" description="Basic and acidic residues" evidence="10">
    <location>
        <begin position="3593"/>
        <end position="3604"/>
    </location>
</feature>
<evidence type="ECO:0000256" key="2">
    <source>
        <dbReference type="ARBA" id="ARBA00022443"/>
    </source>
</evidence>
<keyword evidence="13" id="KW-1185">Reference proteome</keyword>
<feature type="compositionally biased region" description="Basic and acidic residues" evidence="10">
    <location>
        <begin position="3241"/>
        <end position="3265"/>
    </location>
</feature>
<feature type="compositionally biased region" description="Basic and acidic residues" evidence="10">
    <location>
        <begin position="4127"/>
        <end position="4157"/>
    </location>
</feature>
<dbReference type="Pfam" id="PF25101">
    <property type="entry name" value="Spectrin_7"/>
    <property type="match status" value="1"/>
</dbReference>
<feature type="coiled-coil region" evidence="9">
    <location>
        <begin position="927"/>
        <end position="954"/>
    </location>
</feature>
<feature type="compositionally biased region" description="Basic and acidic residues" evidence="10">
    <location>
        <begin position="4039"/>
        <end position="4068"/>
    </location>
</feature>
<feature type="region of interest" description="Disordered" evidence="10">
    <location>
        <begin position="473"/>
        <end position="513"/>
    </location>
</feature>
<feature type="domain" description="Ig-like" evidence="11">
    <location>
        <begin position="1955"/>
        <end position="2039"/>
    </location>
</feature>
<evidence type="ECO:0000313" key="12">
    <source>
        <dbReference type="EMBL" id="KAK9308718.1"/>
    </source>
</evidence>
<feature type="compositionally biased region" description="Polar residues" evidence="10">
    <location>
        <begin position="128"/>
        <end position="142"/>
    </location>
</feature>
<feature type="region of interest" description="Disordered" evidence="10">
    <location>
        <begin position="3382"/>
        <end position="3402"/>
    </location>
</feature>
<dbReference type="PANTHER" id="PTHR47633:SF4">
    <property type="entry name" value="MYOPALLADIN ISOFORM X1"/>
    <property type="match status" value="1"/>
</dbReference>
<feature type="compositionally biased region" description="Low complexity" evidence="10">
    <location>
        <begin position="3669"/>
        <end position="3680"/>
    </location>
</feature>
<dbReference type="Pfam" id="PF07679">
    <property type="entry name" value="I-set"/>
    <property type="match status" value="9"/>
</dbReference>
<evidence type="ECO:0000256" key="8">
    <source>
        <dbReference type="ARBA" id="ARBA00037833"/>
    </source>
</evidence>
<feature type="region of interest" description="Disordered" evidence="10">
    <location>
        <begin position="118"/>
        <end position="189"/>
    </location>
</feature>
<evidence type="ECO:0000256" key="10">
    <source>
        <dbReference type="SAM" id="MobiDB-lite"/>
    </source>
</evidence>
<feature type="compositionally biased region" description="Low complexity" evidence="10">
    <location>
        <begin position="4297"/>
        <end position="4311"/>
    </location>
</feature>
<feature type="compositionally biased region" description="Low complexity" evidence="10">
    <location>
        <begin position="3952"/>
        <end position="3961"/>
    </location>
</feature>
<feature type="compositionally biased region" description="Polar residues" evidence="10">
    <location>
        <begin position="2462"/>
        <end position="2495"/>
    </location>
</feature>
<dbReference type="Proteomes" id="UP001432146">
    <property type="component" value="Unassembled WGS sequence"/>
</dbReference>
<feature type="region of interest" description="Disordered" evidence="10">
    <location>
        <begin position="3153"/>
        <end position="3298"/>
    </location>
</feature>
<feature type="compositionally biased region" description="Low complexity" evidence="10">
    <location>
        <begin position="4219"/>
        <end position="4231"/>
    </location>
</feature>
<feature type="region of interest" description="Disordered" evidence="10">
    <location>
        <begin position="271"/>
        <end position="298"/>
    </location>
</feature>
<dbReference type="InterPro" id="IPR007110">
    <property type="entry name" value="Ig-like_dom"/>
</dbReference>
<name>A0AAW1AFT7_9HYME</name>
<dbReference type="CDD" id="cd00176">
    <property type="entry name" value="SPEC"/>
    <property type="match status" value="2"/>
</dbReference>